<dbReference type="SUPFAM" id="SSF52540">
    <property type="entry name" value="P-loop containing nucleoside triphosphate hydrolases"/>
    <property type="match status" value="1"/>
</dbReference>
<dbReference type="InterPro" id="IPR027417">
    <property type="entry name" value="P-loop_NTPase"/>
</dbReference>
<name>A0AAV3TZA1_9ALTE</name>
<dbReference type="Pfam" id="PF13424">
    <property type="entry name" value="TPR_12"/>
    <property type="match status" value="1"/>
</dbReference>
<comment type="caution">
    <text evidence="3">The sequence shown here is derived from an EMBL/GenBank/DDBJ whole genome shotgun (WGS) entry which is preliminary data.</text>
</comment>
<reference evidence="4" key="1">
    <citation type="journal article" date="2019" name="Int. J. Syst. Evol. Microbiol.">
        <title>The Global Catalogue of Microorganisms (GCM) 10K type strain sequencing project: providing services to taxonomists for standard genome sequencing and annotation.</title>
        <authorList>
            <consortium name="The Broad Institute Genomics Platform"/>
            <consortium name="The Broad Institute Genome Sequencing Center for Infectious Disease"/>
            <person name="Wu L."/>
            <person name="Ma J."/>
        </authorList>
    </citation>
    <scope>NUCLEOTIDE SEQUENCE [LARGE SCALE GENOMIC DNA]</scope>
    <source>
        <strain evidence="4">JCM 19134</strain>
    </source>
</reference>
<dbReference type="Pfam" id="PF13432">
    <property type="entry name" value="TPR_16"/>
    <property type="match status" value="1"/>
</dbReference>
<feature type="repeat" description="TPR" evidence="2">
    <location>
        <begin position="41"/>
        <end position="74"/>
    </location>
</feature>
<evidence type="ECO:0000313" key="3">
    <source>
        <dbReference type="EMBL" id="GAA4935037.1"/>
    </source>
</evidence>
<dbReference type="Gene3D" id="1.25.40.10">
    <property type="entry name" value="Tetratricopeptide repeat domain"/>
    <property type="match status" value="2"/>
</dbReference>
<dbReference type="PANTHER" id="PTHR12788">
    <property type="entry name" value="PROTEIN-TYROSINE SULFOTRANSFERASE 2"/>
    <property type="match status" value="1"/>
</dbReference>
<dbReference type="InterPro" id="IPR011990">
    <property type="entry name" value="TPR-like_helical_dom_sf"/>
</dbReference>
<dbReference type="InterPro" id="IPR026634">
    <property type="entry name" value="TPST-like"/>
</dbReference>
<organism evidence="3 4">
    <name type="scientific">Halioxenophilus aromaticivorans</name>
    <dbReference type="NCBI Taxonomy" id="1306992"/>
    <lineage>
        <taxon>Bacteria</taxon>
        <taxon>Pseudomonadati</taxon>
        <taxon>Pseudomonadota</taxon>
        <taxon>Gammaproteobacteria</taxon>
        <taxon>Alteromonadales</taxon>
        <taxon>Alteromonadaceae</taxon>
        <taxon>Halioxenophilus</taxon>
    </lineage>
</organism>
<evidence type="ECO:0000256" key="2">
    <source>
        <dbReference type="PROSITE-ProRule" id="PRU00339"/>
    </source>
</evidence>
<feature type="repeat" description="TPR" evidence="2">
    <location>
        <begin position="109"/>
        <end position="142"/>
    </location>
</feature>
<protein>
    <submittedName>
        <fullName evidence="3">Tetratricopeptide repeat-containing sulfotransferase family protein</fullName>
    </submittedName>
</protein>
<dbReference type="SUPFAM" id="SSF48452">
    <property type="entry name" value="TPR-like"/>
    <property type="match status" value="1"/>
</dbReference>
<keyword evidence="1" id="KW-0808">Transferase</keyword>
<dbReference type="EMBL" id="BAABLX010000007">
    <property type="protein sequence ID" value="GAA4935037.1"/>
    <property type="molecule type" value="Genomic_DNA"/>
</dbReference>
<accession>A0AAV3TZA1</accession>
<dbReference type="PANTHER" id="PTHR12788:SF10">
    <property type="entry name" value="PROTEIN-TYROSINE SULFOTRANSFERASE"/>
    <property type="match status" value="1"/>
</dbReference>
<dbReference type="RefSeq" id="WP_345418091.1">
    <property type="nucleotide sequence ID" value="NZ_AP031496.1"/>
</dbReference>
<dbReference type="GO" id="GO:0008476">
    <property type="term" value="F:protein-tyrosine sulfotransferase activity"/>
    <property type="evidence" value="ECO:0007669"/>
    <property type="project" value="InterPro"/>
</dbReference>
<dbReference type="Pfam" id="PF13469">
    <property type="entry name" value="Sulfotransfer_3"/>
    <property type="match status" value="1"/>
</dbReference>
<evidence type="ECO:0000313" key="4">
    <source>
        <dbReference type="Proteomes" id="UP001409585"/>
    </source>
</evidence>
<sequence>MNGQTLSNPAVERVQQLISARQFDRAEALLSEFINGGNASAQLYYQLGVTKAMSGRQHHALQDFRRAISMDPAFSEGYNGLALALFELGELVAANDVCEQAFTLSKPCIKLYSSWAKILQRMNRLDKAKDLLEKALLIQPNNLTLWCNLAAIAGELNDKQTAIACFQRALQIYPGLVDVHGSIAEHRDYTSVEDEHIKQMHLALQKAVHPKVIAGVAFGLARAYEKLADYATATSYYRLANGELYKLAPYDHAQTEQQFSAIKNYFSQEKLQQLSQFGSTDDTPIFIVGMPRSGTSLVEQILASHSQVFGAGELNHIKALLLRDGDYLADDFVSAQFDVGEEKLKTLATDYLRLLRQYDRKAHHIVDKMPHNFRLLGLIRCLFPNAKIIHCQRNKQDVVLSNYKANFATNLRYATDLTAAMQFYGAYEDLMAHWQNVMPNKILSVKYEDLIKDQQATTAQLLKFCNLPWQDDCLNFYQTQRTVATASASQVKQPLYNSAVDYWKKFAVYMPELQL</sequence>
<dbReference type="PROSITE" id="PS50005">
    <property type="entry name" value="TPR"/>
    <property type="match status" value="3"/>
</dbReference>
<dbReference type="Gene3D" id="3.40.50.300">
    <property type="entry name" value="P-loop containing nucleotide triphosphate hydrolases"/>
    <property type="match status" value="1"/>
</dbReference>
<dbReference type="InterPro" id="IPR019734">
    <property type="entry name" value="TPR_rpt"/>
</dbReference>
<feature type="repeat" description="TPR" evidence="2">
    <location>
        <begin position="143"/>
        <end position="176"/>
    </location>
</feature>
<proteinExistence type="predicted"/>
<gene>
    <name evidence="3" type="ORF">GCM10025791_10290</name>
</gene>
<keyword evidence="2" id="KW-0802">TPR repeat</keyword>
<dbReference type="Proteomes" id="UP001409585">
    <property type="component" value="Unassembled WGS sequence"/>
</dbReference>
<dbReference type="AlphaFoldDB" id="A0AAV3TZA1"/>
<keyword evidence="4" id="KW-1185">Reference proteome</keyword>
<evidence type="ECO:0000256" key="1">
    <source>
        <dbReference type="ARBA" id="ARBA00022679"/>
    </source>
</evidence>
<dbReference type="SMART" id="SM00028">
    <property type="entry name" value="TPR"/>
    <property type="match status" value="4"/>
</dbReference>